<accession>A0ABS1YEG4</accession>
<dbReference type="InterPro" id="IPR027417">
    <property type="entry name" value="P-loop_NTPase"/>
</dbReference>
<comment type="caution">
    <text evidence="6">The sequence shown here is derived from an EMBL/GenBank/DDBJ whole genome shotgun (WGS) entry which is preliminary data.</text>
</comment>
<dbReference type="Gene3D" id="3.40.50.300">
    <property type="entry name" value="P-loop containing nucleotide triphosphate hydrolases"/>
    <property type="match status" value="1"/>
</dbReference>
<dbReference type="GO" id="GO:0051301">
    <property type="term" value="P:cell division"/>
    <property type="evidence" value="ECO:0007669"/>
    <property type="project" value="UniProtKB-KW"/>
</dbReference>
<feature type="binding site" evidence="3">
    <location>
        <begin position="376"/>
        <end position="383"/>
    </location>
    <ligand>
        <name>ATP</name>
        <dbReference type="ChEBI" id="CHEBI:30616"/>
    </ligand>
</feature>
<keyword evidence="7" id="KW-1185">Reference proteome</keyword>
<dbReference type="RefSeq" id="WP_203148197.1">
    <property type="nucleotide sequence ID" value="NZ_JAEVHL010000034.1"/>
</dbReference>
<evidence type="ECO:0000256" key="3">
    <source>
        <dbReference type="PROSITE-ProRule" id="PRU00289"/>
    </source>
</evidence>
<feature type="compositionally biased region" description="Low complexity" evidence="4">
    <location>
        <begin position="33"/>
        <end position="59"/>
    </location>
</feature>
<dbReference type="Pfam" id="PF01580">
    <property type="entry name" value="FtsK_SpoIIIE"/>
    <property type="match status" value="1"/>
</dbReference>
<keyword evidence="1 3" id="KW-0547">Nucleotide-binding</keyword>
<keyword evidence="2 3" id="KW-0067">ATP-binding</keyword>
<proteinExistence type="predicted"/>
<feature type="region of interest" description="Disordered" evidence="4">
    <location>
        <begin position="33"/>
        <end position="66"/>
    </location>
</feature>
<dbReference type="PANTHER" id="PTHR22683">
    <property type="entry name" value="SPORULATION PROTEIN RELATED"/>
    <property type="match status" value="1"/>
</dbReference>
<name>A0ABS1YEG4_9ACTN</name>
<protein>
    <submittedName>
        <fullName evidence="6">Cell division protein FtsK</fullName>
    </submittedName>
</protein>
<dbReference type="EMBL" id="JAEVHL010000034">
    <property type="protein sequence ID" value="MBM0275812.1"/>
    <property type="molecule type" value="Genomic_DNA"/>
</dbReference>
<evidence type="ECO:0000313" key="7">
    <source>
        <dbReference type="Proteomes" id="UP000622245"/>
    </source>
</evidence>
<evidence type="ECO:0000256" key="2">
    <source>
        <dbReference type="ARBA" id="ARBA00022840"/>
    </source>
</evidence>
<gene>
    <name evidence="6" type="ORF">JM949_10380</name>
</gene>
<dbReference type="SUPFAM" id="SSF52540">
    <property type="entry name" value="P-loop containing nucleoside triphosphate hydrolases"/>
    <property type="match status" value="1"/>
</dbReference>
<dbReference type="PROSITE" id="PS50901">
    <property type="entry name" value="FTSK"/>
    <property type="match status" value="1"/>
</dbReference>
<keyword evidence="6" id="KW-0132">Cell division</keyword>
<evidence type="ECO:0000256" key="4">
    <source>
        <dbReference type="SAM" id="MobiDB-lite"/>
    </source>
</evidence>
<dbReference type="InterPro" id="IPR002543">
    <property type="entry name" value="FtsK_dom"/>
</dbReference>
<reference evidence="6 7" key="1">
    <citation type="submission" date="2021-01" db="EMBL/GenBank/DDBJ databases">
        <title>Draft genome sequence of Micromonospora sp. strain STR1s_6.</title>
        <authorList>
            <person name="Karlyshev A."/>
            <person name="Jawad R."/>
        </authorList>
    </citation>
    <scope>NUCLEOTIDE SEQUENCE [LARGE SCALE GENOMIC DNA]</scope>
    <source>
        <strain evidence="6 7">STR1S-6</strain>
    </source>
</reference>
<dbReference type="Proteomes" id="UP000622245">
    <property type="component" value="Unassembled WGS sequence"/>
</dbReference>
<evidence type="ECO:0000259" key="5">
    <source>
        <dbReference type="PROSITE" id="PS50901"/>
    </source>
</evidence>
<feature type="domain" description="FtsK" evidence="5">
    <location>
        <begin position="360"/>
        <end position="555"/>
    </location>
</feature>
<evidence type="ECO:0000313" key="6">
    <source>
        <dbReference type="EMBL" id="MBM0275812.1"/>
    </source>
</evidence>
<organism evidence="6 7">
    <name type="scientific">Micromonospora tarensis</name>
    <dbReference type="NCBI Taxonomy" id="2806100"/>
    <lineage>
        <taxon>Bacteria</taxon>
        <taxon>Bacillati</taxon>
        <taxon>Actinomycetota</taxon>
        <taxon>Actinomycetes</taxon>
        <taxon>Micromonosporales</taxon>
        <taxon>Micromonosporaceae</taxon>
        <taxon>Micromonospora</taxon>
    </lineage>
</organism>
<dbReference type="InterPro" id="IPR050206">
    <property type="entry name" value="FtsK/SpoIIIE/SftA"/>
</dbReference>
<evidence type="ECO:0000256" key="1">
    <source>
        <dbReference type="ARBA" id="ARBA00022741"/>
    </source>
</evidence>
<dbReference type="PANTHER" id="PTHR22683:SF41">
    <property type="entry name" value="DNA TRANSLOCASE FTSK"/>
    <property type="match status" value="1"/>
</dbReference>
<keyword evidence="6" id="KW-0131">Cell cycle</keyword>
<sequence length="709" mass="76956">MTSDPITNPTDPPPDEKAARIVDLAQRRADRAAAAQGLSAADATDAETVTPDPVVVGGPVDPPERRPDLAEVLDRRSGPVLPLWLTDRYQRRDMLRRAASAAGYHVGTHVVLSPVYAGKVAWYAPQGAARLFSRVLGWTSAETGNWHLRQDAANRNDPKTWLDLDRHRMRQASWRWWVTGAATLTTGGGGMLLAADVTPWSVKLAVLAAGLVGLARYGRPLDKPILARTVVRPIYRKLTAELTRKGIMATGLVKRPEDIVFPAGVGEIRRDGPGYLAIVDLPDGVIAVDVVEERPKLAGGLRLPMDQVWPDVMPREHPSRLALWVADRPVSAMKQPPWPLLRGGQTDYFKPFVYGFDPRMRPVEYRMDERNSLFAGFPGSGKSLSARVVLAGMALDPLVQFAVFDLAGRGDFDAFEPLCPPGLFGSGADEGTKANAYRMLMWLLKECDERGPRIKHYAKQGLNTENKLNRAIAEKDARLRPIVAPIDEVQELITDPEIGKSATAAMTSIVKRGRALGIHLVLMTQRIDNQSLPKGVTSNIAIRTCLAVPSHVETDLALGTGAYRQGARPTQFEIGVDAGWGVRVGYGQMSAVRAAYLDRAAVERICARGVALRGGVTGPADLPAARDVLDDLRAVWVPAERGQHWDTLAGRLADRFPEAYSAVTPEALSALVRGKGVESRNVKSGGSTRKGTYLADITAAAQQRDSDAG</sequence>